<organism evidence="9 10">
    <name type="scientific">Candidatus Woesebacteria bacterium GW2011_GWB1_33_22</name>
    <dbReference type="NCBI Taxonomy" id="1618566"/>
    <lineage>
        <taxon>Bacteria</taxon>
        <taxon>Candidatus Woeseibacteriota</taxon>
    </lineage>
</organism>
<dbReference type="Pfam" id="PF00254">
    <property type="entry name" value="FKBP_C"/>
    <property type="match status" value="1"/>
</dbReference>
<dbReference type="PATRIC" id="fig|1618566.3.peg.862"/>
<dbReference type="EMBL" id="LBOW01000012">
    <property type="protein sequence ID" value="KKP44055.1"/>
    <property type="molecule type" value="Genomic_DNA"/>
</dbReference>
<accession>A0A0G0BYR7</accession>
<dbReference type="SUPFAM" id="SSF54534">
    <property type="entry name" value="FKBP-like"/>
    <property type="match status" value="1"/>
</dbReference>
<dbReference type="Proteomes" id="UP000034778">
    <property type="component" value="Unassembled WGS sequence"/>
</dbReference>
<dbReference type="FunFam" id="3.10.50.40:FF:000006">
    <property type="entry name" value="Peptidyl-prolyl cis-trans isomerase"/>
    <property type="match status" value="1"/>
</dbReference>
<feature type="transmembrane region" description="Helical" evidence="7">
    <location>
        <begin position="12"/>
        <end position="29"/>
    </location>
</feature>
<dbReference type="InterPro" id="IPR001179">
    <property type="entry name" value="PPIase_FKBP_dom"/>
</dbReference>
<dbReference type="PROSITE" id="PS50059">
    <property type="entry name" value="FKBP_PPIASE"/>
    <property type="match status" value="1"/>
</dbReference>
<evidence type="ECO:0000256" key="4">
    <source>
        <dbReference type="ARBA" id="ARBA00023235"/>
    </source>
</evidence>
<feature type="domain" description="PPIase FKBP-type" evidence="8">
    <location>
        <begin position="73"/>
        <end position="162"/>
    </location>
</feature>
<proteinExistence type="inferred from homology"/>
<dbReference type="EC" id="5.2.1.8" evidence="6"/>
<protein>
    <recommendedName>
        <fullName evidence="6">Peptidyl-prolyl cis-trans isomerase</fullName>
        <ecNumber evidence="6">5.2.1.8</ecNumber>
    </recommendedName>
</protein>
<evidence type="ECO:0000259" key="8">
    <source>
        <dbReference type="PROSITE" id="PS50059"/>
    </source>
</evidence>
<dbReference type="AlphaFoldDB" id="A0A0G0BYR7"/>
<keyword evidence="7" id="KW-0812">Transmembrane</keyword>
<gene>
    <name evidence="9" type="ORF">UR35_C0012G0012</name>
</gene>
<keyword evidence="3 5" id="KW-0697">Rotamase</keyword>
<comment type="catalytic activity">
    <reaction evidence="1 5 6">
        <text>[protein]-peptidylproline (omega=180) = [protein]-peptidylproline (omega=0)</text>
        <dbReference type="Rhea" id="RHEA:16237"/>
        <dbReference type="Rhea" id="RHEA-COMP:10747"/>
        <dbReference type="Rhea" id="RHEA-COMP:10748"/>
        <dbReference type="ChEBI" id="CHEBI:83833"/>
        <dbReference type="ChEBI" id="CHEBI:83834"/>
        <dbReference type="EC" id="5.2.1.8"/>
    </reaction>
</comment>
<name>A0A0G0BYR7_9BACT</name>
<evidence type="ECO:0000256" key="1">
    <source>
        <dbReference type="ARBA" id="ARBA00000971"/>
    </source>
</evidence>
<comment type="similarity">
    <text evidence="2 6">Belongs to the FKBP-type PPIase family.</text>
</comment>
<dbReference type="Gene3D" id="3.10.50.40">
    <property type="match status" value="1"/>
</dbReference>
<keyword evidence="7" id="KW-0472">Membrane</keyword>
<evidence type="ECO:0000256" key="2">
    <source>
        <dbReference type="ARBA" id="ARBA00006577"/>
    </source>
</evidence>
<evidence type="ECO:0000256" key="7">
    <source>
        <dbReference type="SAM" id="Phobius"/>
    </source>
</evidence>
<dbReference type="STRING" id="1618566.UR35_C0012G0012"/>
<dbReference type="InterPro" id="IPR046357">
    <property type="entry name" value="PPIase_dom_sf"/>
</dbReference>
<dbReference type="PANTHER" id="PTHR43811">
    <property type="entry name" value="FKBP-TYPE PEPTIDYL-PROLYL CIS-TRANS ISOMERASE FKPA"/>
    <property type="match status" value="1"/>
</dbReference>
<evidence type="ECO:0000313" key="10">
    <source>
        <dbReference type="Proteomes" id="UP000034778"/>
    </source>
</evidence>
<comment type="caution">
    <text evidence="9">The sequence shown here is derived from an EMBL/GenBank/DDBJ whole genome shotgun (WGS) entry which is preliminary data.</text>
</comment>
<sequence>MQQSKFNFLTPLVYITVVGLVTWGLIYFVNKKDVLPVAENIVPVENNTMQNDAGGELEIKDLVLGTGIEATSGKVVSVHYTGTLTDGTKFDSSKDRGTPFEFTLGAGEVIQGWDLGVAGMKVGGKRMLTIPPELGYGQGGAGGGVIPPNATLIFEVELLDVK</sequence>
<keyword evidence="7" id="KW-1133">Transmembrane helix</keyword>
<dbReference type="GO" id="GO:0003755">
    <property type="term" value="F:peptidyl-prolyl cis-trans isomerase activity"/>
    <property type="evidence" value="ECO:0007669"/>
    <property type="project" value="UniProtKB-UniRule"/>
</dbReference>
<dbReference type="PANTHER" id="PTHR43811:SF19">
    <property type="entry name" value="39 KDA FK506-BINDING NUCLEAR PROTEIN"/>
    <property type="match status" value="1"/>
</dbReference>
<evidence type="ECO:0000313" key="9">
    <source>
        <dbReference type="EMBL" id="KKP44055.1"/>
    </source>
</evidence>
<evidence type="ECO:0000256" key="5">
    <source>
        <dbReference type="PROSITE-ProRule" id="PRU00277"/>
    </source>
</evidence>
<keyword evidence="4 5" id="KW-0413">Isomerase</keyword>
<reference evidence="9 10" key="1">
    <citation type="journal article" date="2015" name="Nature">
        <title>rRNA introns, odd ribosomes, and small enigmatic genomes across a large radiation of phyla.</title>
        <authorList>
            <person name="Brown C.T."/>
            <person name="Hug L.A."/>
            <person name="Thomas B.C."/>
            <person name="Sharon I."/>
            <person name="Castelle C.J."/>
            <person name="Singh A."/>
            <person name="Wilkins M.J."/>
            <person name="Williams K.H."/>
            <person name="Banfield J.F."/>
        </authorList>
    </citation>
    <scope>NUCLEOTIDE SEQUENCE [LARGE SCALE GENOMIC DNA]</scope>
</reference>
<evidence type="ECO:0000256" key="6">
    <source>
        <dbReference type="RuleBase" id="RU003915"/>
    </source>
</evidence>
<evidence type="ECO:0000256" key="3">
    <source>
        <dbReference type="ARBA" id="ARBA00023110"/>
    </source>
</evidence>